<dbReference type="EMBL" id="BALE01000017">
    <property type="protein sequence ID" value="GAN54195.1"/>
    <property type="molecule type" value="Genomic_DNA"/>
</dbReference>
<evidence type="ECO:0000256" key="1">
    <source>
        <dbReference type="ARBA" id="ARBA00022490"/>
    </source>
</evidence>
<keyword evidence="7" id="KW-1185">Reference proteome</keyword>
<evidence type="ECO:0000256" key="2">
    <source>
        <dbReference type="ARBA" id="ARBA00022618"/>
    </source>
</evidence>
<dbReference type="PANTHER" id="PTHR34298:SF2">
    <property type="entry name" value="SEGREGATION AND CONDENSATION PROTEIN B"/>
    <property type="match status" value="1"/>
</dbReference>
<dbReference type="Proteomes" id="UP000032679">
    <property type="component" value="Unassembled WGS sequence"/>
</dbReference>
<dbReference type="Gene3D" id="1.10.10.10">
    <property type="entry name" value="Winged helix-like DNA-binding domain superfamily/Winged helix DNA-binding domain"/>
    <property type="match status" value="2"/>
</dbReference>
<feature type="region of interest" description="Disordered" evidence="5">
    <location>
        <begin position="206"/>
        <end position="228"/>
    </location>
</feature>
<comment type="caution">
    <text evidence="6">The sequence shown here is derived from an EMBL/GenBank/DDBJ whole genome shotgun (WGS) entry which is preliminary data.</text>
</comment>
<dbReference type="PANTHER" id="PTHR34298">
    <property type="entry name" value="SEGREGATION AND CONDENSATION PROTEIN B"/>
    <property type="match status" value="1"/>
</dbReference>
<keyword evidence="4" id="KW-0131">Cell cycle</keyword>
<dbReference type="AlphaFoldDB" id="A0A0D6ML59"/>
<dbReference type="SUPFAM" id="SSF46785">
    <property type="entry name" value="Winged helix' DNA-binding domain"/>
    <property type="match status" value="2"/>
</dbReference>
<evidence type="ECO:0000256" key="5">
    <source>
        <dbReference type="SAM" id="MobiDB-lite"/>
    </source>
</evidence>
<evidence type="ECO:0000313" key="7">
    <source>
        <dbReference type="Proteomes" id="UP000032679"/>
    </source>
</evidence>
<evidence type="ECO:0000256" key="4">
    <source>
        <dbReference type="ARBA" id="ARBA00023306"/>
    </source>
</evidence>
<keyword evidence="1" id="KW-0963">Cytoplasm</keyword>
<dbReference type="Pfam" id="PF04079">
    <property type="entry name" value="SMC_ScpB"/>
    <property type="match status" value="1"/>
</dbReference>
<dbReference type="GO" id="GO:0051301">
    <property type="term" value="P:cell division"/>
    <property type="evidence" value="ECO:0007669"/>
    <property type="project" value="UniProtKB-KW"/>
</dbReference>
<sequence length="228" mass="24450">MSEAAQEHATPSNGVNIALSAEQLDACLRLVEALVFASVEPVRESSIRALLVGQALIAEDASLAPVMEAFVARYETFGVEPVPVAGGWQFRTRPDLAQALTRVIERPRRLGRSAMETLAVIAYHQPCTRTDIESIRGVALSQNVLDALLEDSLIVPRGRKEVPGRPVLWGTGTGFLQQFGLQDLSQLPRREELLLDVPNVAPAPLLDTQAGSASDDAAADVVPANDVP</sequence>
<dbReference type="GO" id="GO:0051304">
    <property type="term" value="P:chromosome separation"/>
    <property type="evidence" value="ECO:0007669"/>
    <property type="project" value="InterPro"/>
</dbReference>
<evidence type="ECO:0000313" key="6">
    <source>
        <dbReference type="EMBL" id="GAN54195.1"/>
    </source>
</evidence>
<organism evidence="6 7">
    <name type="scientific">Tanticharoenia sakaeratensis NBRC 103193</name>
    <dbReference type="NCBI Taxonomy" id="1231623"/>
    <lineage>
        <taxon>Bacteria</taxon>
        <taxon>Pseudomonadati</taxon>
        <taxon>Pseudomonadota</taxon>
        <taxon>Alphaproteobacteria</taxon>
        <taxon>Acetobacterales</taxon>
        <taxon>Acetobacteraceae</taxon>
        <taxon>Tanticharoenia</taxon>
    </lineage>
</organism>
<dbReference type="InterPro" id="IPR036388">
    <property type="entry name" value="WH-like_DNA-bd_sf"/>
</dbReference>
<dbReference type="RefSeq" id="WP_053053760.1">
    <property type="nucleotide sequence ID" value="NZ_BALE01000017.1"/>
</dbReference>
<evidence type="ECO:0000256" key="3">
    <source>
        <dbReference type="ARBA" id="ARBA00022829"/>
    </source>
</evidence>
<accession>A0A0D6ML59</accession>
<feature type="compositionally biased region" description="Low complexity" evidence="5">
    <location>
        <begin position="210"/>
        <end position="228"/>
    </location>
</feature>
<keyword evidence="3" id="KW-0159">Chromosome partition</keyword>
<dbReference type="InterPro" id="IPR036390">
    <property type="entry name" value="WH_DNA-bd_sf"/>
</dbReference>
<proteinExistence type="predicted"/>
<dbReference type="InterPro" id="IPR005234">
    <property type="entry name" value="ScpB_csome_segregation"/>
</dbReference>
<gene>
    <name evidence="6" type="ORF">Tasa_017_078</name>
</gene>
<keyword evidence="2" id="KW-0132">Cell division</keyword>
<dbReference type="NCBIfam" id="TIGR00281">
    <property type="entry name" value="SMC-Scp complex subunit ScpB"/>
    <property type="match status" value="1"/>
</dbReference>
<reference evidence="6 7" key="1">
    <citation type="submission" date="2012-10" db="EMBL/GenBank/DDBJ databases">
        <title>Genome sequencing of Tanticharoenia sakaeratensis NBRC 103193.</title>
        <authorList>
            <person name="Azuma Y."/>
            <person name="Hadano H."/>
            <person name="Hirakawa H."/>
            <person name="Matsushita K."/>
        </authorList>
    </citation>
    <scope>NUCLEOTIDE SEQUENCE [LARGE SCALE GENOMIC DNA]</scope>
    <source>
        <strain evidence="6 7">NBRC 103193</strain>
    </source>
</reference>
<name>A0A0D6ML59_9PROT</name>
<protein>
    <submittedName>
        <fullName evidence="6">Chromosome segregation and condensation protein ScpB</fullName>
    </submittedName>
</protein>
<dbReference type="STRING" id="1231623.Tasa_017_078"/>